<evidence type="ECO:0000313" key="2">
    <source>
        <dbReference type="EMBL" id="MFC7298842.1"/>
    </source>
</evidence>
<dbReference type="InterPro" id="IPR010127">
    <property type="entry name" value="Phasin_subfam-1"/>
</dbReference>
<evidence type="ECO:0000259" key="1">
    <source>
        <dbReference type="Pfam" id="PF09361"/>
    </source>
</evidence>
<protein>
    <submittedName>
        <fullName evidence="2">TIGR01841 family phasin</fullName>
    </submittedName>
</protein>
<dbReference type="Pfam" id="PF09361">
    <property type="entry name" value="Phasin_2"/>
    <property type="match status" value="1"/>
</dbReference>
<sequence length="189" mass="20020">MFAIPEQFSAATKSQLEAQLAIMNSFAGTAFESMQKVVDLNLNVVKSSLQESSAAAHQLFTAKDPQEFFSLSSAQAQPTAEKAIAYSRHLASIATSTQAEFAKTAETQIAETNRKVMSLIEELSKNAPAGSENAVAILKSAIGNANASYDQLSKTAKQAVETLEGNLTAAASQFVNAAEKTTSRSRKPA</sequence>
<feature type="domain" description="Phasin" evidence="1">
    <location>
        <begin position="6"/>
        <end position="109"/>
    </location>
</feature>
<proteinExistence type="predicted"/>
<gene>
    <name evidence="2" type="primary">phaP</name>
    <name evidence="2" type="ORF">ACFQO0_10400</name>
</gene>
<comment type="caution">
    <text evidence="2">The sequence shown here is derived from an EMBL/GenBank/DDBJ whole genome shotgun (WGS) entry which is preliminary data.</text>
</comment>
<accession>A0ABW2J6F6</accession>
<organism evidence="2 3">
    <name type="scientific">Herminiimonas aquatilis</name>
    <dbReference type="NCBI Taxonomy" id="345342"/>
    <lineage>
        <taxon>Bacteria</taxon>
        <taxon>Pseudomonadati</taxon>
        <taxon>Pseudomonadota</taxon>
        <taxon>Betaproteobacteria</taxon>
        <taxon>Burkholderiales</taxon>
        <taxon>Oxalobacteraceae</taxon>
        <taxon>Herminiimonas</taxon>
    </lineage>
</organism>
<dbReference type="EMBL" id="JBHTCC010000002">
    <property type="protein sequence ID" value="MFC7298842.1"/>
    <property type="molecule type" value="Genomic_DNA"/>
</dbReference>
<dbReference type="NCBIfam" id="TIGR01841">
    <property type="entry name" value="phasin"/>
    <property type="match status" value="1"/>
</dbReference>
<dbReference type="InterPro" id="IPR018968">
    <property type="entry name" value="Phasin"/>
</dbReference>
<reference evidence="3" key="1">
    <citation type="journal article" date="2019" name="Int. J. Syst. Evol. Microbiol.">
        <title>The Global Catalogue of Microorganisms (GCM) 10K type strain sequencing project: providing services to taxonomists for standard genome sequencing and annotation.</title>
        <authorList>
            <consortium name="The Broad Institute Genomics Platform"/>
            <consortium name="The Broad Institute Genome Sequencing Center for Infectious Disease"/>
            <person name="Wu L."/>
            <person name="Ma J."/>
        </authorList>
    </citation>
    <scope>NUCLEOTIDE SEQUENCE [LARGE SCALE GENOMIC DNA]</scope>
    <source>
        <strain evidence="3">CCUG 36956</strain>
    </source>
</reference>
<name>A0ABW2J6F6_9BURK</name>
<keyword evidence="3" id="KW-1185">Reference proteome</keyword>
<dbReference type="RefSeq" id="WP_382234336.1">
    <property type="nucleotide sequence ID" value="NZ_JBHTCC010000002.1"/>
</dbReference>
<dbReference type="Proteomes" id="UP001596379">
    <property type="component" value="Unassembled WGS sequence"/>
</dbReference>
<evidence type="ECO:0000313" key="3">
    <source>
        <dbReference type="Proteomes" id="UP001596379"/>
    </source>
</evidence>